<dbReference type="InterPro" id="IPR036388">
    <property type="entry name" value="WH-like_DNA-bd_sf"/>
</dbReference>
<organism evidence="6">
    <name type="scientific">freshwater metagenome</name>
    <dbReference type="NCBI Taxonomy" id="449393"/>
    <lineage>
        <taxon>unclassified sequences</taxon>
        <taxon>metagenomes</taxon>
        <taxon>ecological metagenomes</taxon>
    </lineage>
</organism>
<dbReference type="EMBL" id="CAEZUX010000073">
    <property type="protein sequence ID" value="CAB4616346.1"/>
    <property type="molecule type" value="Genomic_DNA"/>
</dbReference>
<protein>
    <submittedName>
        <fullName evidence="6">Unannotated protein</fullName>
    </submittedName>
</protein>
<evidence type="ECO:0000313" key="6">
    <source>
        <dbReference type="EMBL" id="CAB4616346.1"/>
    </source>
</evidence>
<dbReference type="InterPro" id="IPR005119">
    <property type="entry name" value="LysR_subst-bd"/>
</dbReference>
<proteinExistence type="inferred from homology"/>
<dbReference type="SUPFAM" id="SSF46785">
    <property type="entry name" value="Winged helix' DNA-binding domain"/>
    <property type="match status" value="1"/>
</dbReference>
<sequence>MELKQLQALVAISEHGSFSAAAKALDTVQSNVSAHLSRLEKELGSSLIDRASGELTDEGEMVLARAKRILHEVEDIDTDIHSLGDSVSGDCRIGTLGTTARWLMPPLLNSLTRHHPGVRLTIVEGASSALMLRLLSGEIDAALVHFPITEANVESKEMFAEELLLLAPKKHVLSSRETISLEELSEHPILLAPRGTAARRIIDRAAASKGVALRAQAEIDGMRLMASLVFEGFGAAIVPASAVPGWLKGDFVRIGVPDLPRRVVGWVQRERPRPNRATLAVRDVAFEVAGRHAPRQPGISLEITAKQAKGTRG</sequence>
<dbReference type="AlphaFoldDB" id="A0A6J6HTF8"/>
<evidence type="ECO:0000256" key="2">
    <source>
        <dbReference type="ARBA" id="ARBA00023015"/>
    </source>
</evidence>
<dbReference type="PRINTS" id="PR00039">
    <property type="entry name" value="HTHLYSR"/>
</dbReference>
<name>A0A6J6HTF8_9ZZZZ</name>
<evidence type="ECO:0000256" key="4">
    <source>
        <dbReference type="ARBA" id="ARBA00023163"/>
    </source>
</evidence>
<dbReference type="Pfam" id="PF00126">
    <property type="entry name" value="HTH_1"/>
    <property type="match status" value="1"/>
</dbReference>
<dbReference type="CDD" id="cd05466">
    <property type="entry name" value="PBP2_LTTR_substrate"/>
    <property type="match status" value="1"/>
</dbReference>
<comment type="similarity">
    <text evidence="1">Belongs to the LysR transcriptional regulatory family.</text>
</comment>
<evidence type="ECO:0000256" key="1">
    <source>
        <dbReference type="ARBA" id="ARBA00009437"/>
    </source>
</evidence>
<gene>
    <name evidence="6" type="ORF">UFOPK1874_00738</name>
</gene>
<reference evidence="6" key="1">
    <citation type="submission" date="2020-05" db="EMBL/GenBank/DDBJ databases">
        <authorList>
            <person name="Chiriac C."/>
            <person name="Salcher M."/>
            <person name="Ghai R."/>
            <person name="Kavagutti S V."/>
        </authorList>
    </citation>
    <scope>NUCLEOTIDE SEQUENCE</scope>
</reference>
<dbReference type="PANTHER" id="PTHR30419">
    <property type="entry name" value="HTH-TYPE TRANSCRIPTIONAL REGULATOR YBHD"/>
    <property type="match status" value="1"/>
</dbReference>
<dbReference type="GO" id="GO:0003700">
    <property type="term" value="F:DNA-binding transcription factor activity"/>
    <property type="evidence" value="ECO:0007669"/>
    <property type="project" value="InterPro"/>
</dbReference>
<keyword evidence="3" id="KW-0238">DNA-binding</keyword>
<evidence type="ECO:0000259" key="5">
    <source>
        <dbReference type="PROSITE" id="PS50931"/>
    </source>
</evidence>
<dbReference type="GO" id="GO:0003677">
    <property type="term" value="F:DNA binding"/>
    <property type="evidence" value="ECO:0007669"/>
    <property type="project" value="UniProtKB-KW"/>
</dbReference>
<dbReference type="SUPFAM" id="SSF53850">
    <property type="entry name" value="Periplasmic binding protein-like II"/>
    <property type="match status" value="1"/>
</dbReference>
<dbReference type="GO" id="GO:0005829">
    <property type="term" value="C:cytosol"/>
    <property type="evidence" value="ECO:0007669"/>
    <property type="project" value="TreeGrafter"/>
</dbReference>
<dbReference type="InterPro" id="IPR050950">
    <property type="entry name" value="HTH-type_LysR_regulators"/>
</dbReference>
<dbReference type="InterPro" id="IPR000847">
    <property type="entry name" value="LysR_HTH_N"/>
</dbReference>
<feature type="domain" description="HTH lysR-type" evidence="5">
    <location>
        <begin position="1"/>
        <end position="56"/>
    </location>
</feature>
<evidence type="ECO:0000256" key="3">
    <source>
        <dbReference type="ARBA" id="ARBA00023125"/>
    </source>
</evidence>
<accession>A0A6J6HTF8</accession>
<dbReference type="PANTHER" id="PTHR30419:SF8">
    <property type="entry name" value="NITROGEN ASSIMILATION TRANSCRIPTIONAL ACTIVATOR-RELATED"/>
    <property type="match status" value="1"/>
</dbReference>
<dbReference type="Gene3D" id="3.40.190.290">
    <property type="match status" value="1"/>
</dbReference>
<keyword evidence="2" id="KW-0805">Transcription regulation</keyword>
<dbReference type="Pfam" id="PF03466">
    <property type="entry name" value="LysR_substrate"/>
    <property type="match status" value="1"/>
</dbReference>
<dbReference type="FunFam" id="1.10.10.10:FF:000001">
    <property type="entry name" value="LysR family transcriptional regulator"/>
    <property type="match status" value="1"/>
</dbReference>
<dbReference type="PROSITE" id="PS50931">
    <property type="entry name" value="HTH_LYSR"/>
    <property type="match status" value="1"/>
</dbReference>
<keyword evidence="4" id="KW-0804">Transcription</keyword>
<dbReference type="Gene3D" id="1.10.10.10">
    <property type="entry name" value="Winged helix-like DNA-binding domain superfamily/Winged helix DNA-binding domain"/>
    <property type="match status" value="1"/>
</dbReference>
<dbReference type="InterPro" id="IPR036390">
    <property type="entry name" value="WH_DNA-bd_sf"/>
</dbReference>